<keyword evidence="1" id="KW-0812">Transmembrane</keyword>
<reference evidence="2 3" key="1">
    <citation type="submission" date="2019-02" db="EMBL/GenBank/DDBJ databases">
        <title>Deep-cultivation of Planctomycetes and their phenomic and genomic characterization uncovers novel biology.</title>
        <authorList>
            <person name="Wiegand S."/>
            <person name="Jogler M."/>
            <person name="Boedeker C."/>
            <person name="Pinto D."/>
            <person name="Vollmers J."/>
            <person name="Rivas-Marin E."/>
            <person name="Kohn T."/>
            <person name="Peeters S.H."/>
            <person name="Heuer A."/>
            <person name="Rast P."/>
            <person name="Oberbeckmann S."/>
            <person name="Bunk B."/>
            <person name="Jeske O."/>
            <person name="Meyerdierks A."/>
            <person name="Storesund J.E."/>
            <person name="Kallscheuer N."/>
            <person name="Luecker S."/>
            <person name="Lage O.M."/>
            <person name="Pohl T."/>
            <person name="Merkel B.J."/>
            <person name="Hornburger P."/>
            <person name="Mueller R.-W."/>
            <person name="Bruemmer F."/>
            <person name="Labrenz M."/>
            <person name="Spormann A.M."/>
            <person name="Op den Camp H."/>
            <person name="Overmann J."/>
            <person name="Amann R."/>
            <person name="Jetten M.S.M."/>
            <person name="Mascher T."/>
            <person name="Medema M.H."/>
            <person name="Devos D.P."/>
            <person name="Kaster A.-K."/>
            <person name="Ovreas L."/>
            <person name="Rohde M."/>
            <person name="Galperin M.Y."/>
            <person name="Jogler C."/>
        </authorList>
    </citation>
    <scope>NUCLEOTIDE SEQUENCE [LARGE SCALE GENOMIC DNA]</scope>
    <source>
        <strain evidence="2 3">Poly24</strain>
    </source>
</reference>
<feature type="transmembrane region" description="Helical" evidence="1">
    <location>
        <begin position="73"/>
        <end position="95"/>
    </location>
</feature>
<keyword evidence="3" id="KW-1185">Reference proteome</keyword>
<dbReference type="RefSeq" id="WP_231753469.1">
    <property type="nucleotide sequence ID" value="NZ_CP036348.1"/>
</dbReference>
<evidence type="ECO:0000313" key="2">
    <source>
        <dbReference type="EMBL" id="QDV67295.1"/>
    </source>
</evidence>
<dbReference type="EMBL" id="CP036348">
    <property type="protein sequence ID" value="QDV67295.1"/>
    <property type="molecule type" value="Genomic_DNA"/>
</dbReference>
<proteinExistence type="predicted"/>
<organism evidence="2 3">
    <name type="scientific">Rosistilla carotiformis</name>
    <dbReference type="NCBI Taxonomy" id="2528017"/>
    <lineage>
        <taxon>Bacteria</taxon>
        <taxon>Pseudomonadati</taxon>
        <taxon>Planctomycetota</taxon>
        <taxon>Planctomycetia</taxon>
        <taxon>Pirellulales</taxon>
        <taxon>Pirellulaceae</taxon>
        <taxon>Rosistilla</taxon>
    </lineage>
</organism>
<dbReference type="Proteomes" id="UP000315082">
    <property type="component" value="Chromosome"/>
</dbReference>
<keyword evidence="1" id="KW-0472">Membrane</keyword>
<dbReference type="AlphaFoldDB" id="A0A518JP20"/>
<sequence length="259" mass="28217">MESFQQTIGMSSPKPYSKWNCLYAIQLAALATVLVWTIFDPQFESLAEALRRGSDSPIAALQSAKVMFGAWRLALFVVVIALAGVSLVGLFLAMLKGTAASRPVRSLRSLLMLTAVVALWCGLASNHASLAWQGKRLRLVARVAELETIARPLRSDWPKEDGELPQIGPFMAYPFGEPTTMILLAPPTVSGGEICIAAIERCDDGAIKLQLGGSKAADWVEWHPESSEPESFVGGLQDSHHLRSHLRLGSGWFLVRYDA</sequence>
<evidence type="ECO:0000313" key="3">
    <source>
        <dbReference type="Proteomes" id="UP000315082"/>
    </source>
</evidence>
<feature type="transmembrane region" description="Helical" evidence="1">
    <location>
        <begin position="107"/>
        <end position="125"/>
    </location>
</feature>
<keyword evidence="1" id="KW-1133">Transmembrane helix</keyword>
<protein>
    <submittedName>
        <fullName evidence="2">Uncharacterized protein</fullName>
    </submittedName>
</protein>
<gene>
    <name evidence="2" type="ORF">Poly24_09880</name>
</gene>
<dbReference type="KEGG" id="rcf:Poly24_09880"/>
<name>A0A518JP20_9BACT</name>
<accession>A0A518JP20</accession>
<evidence type="ECO:0000256" key="1">
    <source>
        <dbReference type="SAM" id="Phobius"/>
    </source>
</evidence>
<feature type="transmembrane region" description="Helical" evidence="1">
    <location>
        <begin position="21"/>
        <end position="39"/>
    </location>
</feature>